<comment type="caution">
    <text evidence="3">The sequence shown here is derived from an EMBL/GenBank/DDBJ whole genome shotgun (WGS) entry which is preliminary data.</text>
</comment>
<keyword evidence="1" id="KW-0812">Transmembrane</keyword>
<dbReference type="InterPro" id="IPR050039">
    <property type="entry name" value="MAB_1171c-like"/>
</dbReference>
<feature type="transmembrane region" description="Helical" evidence="1">
    <location>
        <begin position="219"/>
        <end position="240"/>
    </location>
</feature>
<evidence type="ECO:0000256" key="1">
    <source>
        <dbReference type="SAM" id="Phobius"/>
    </source>
</evidence>
<accession>A0ABV9BTG5</accession>
<sequence>MSDEGYWIPALAMWVALAGRLPALVRNPHDPVLRAVCTVLFLNGSTSFCANPWAIGLVNRVTHVPNFAAPLVYMLICALSAACIVLIIYWRDGDSPPARKSARKWILTYSIGITLIPIAFTAGDAPVERRVDLDTYYATTPGMREMILLYLLAVVIGSVAMTTMCWRWAPQTRHRPWLRRGLHTIALGYLTGLGFALLKGAAVAARWTGRDWDDLSTQVAPPVATLGTLTATAGFLMPLLGERLTALRSSLDDWLTHRALRPLWETLRAAVPSIVAPMPVPWWDIDLRLTRRIAEIHDGRLALRPYCDTTVTDDALLHAQAEGLDGQAADAVAEAATLAAAITAKAQGVEPVHTTGDAPEAPPHRRATLVQISRALSSPTVAAFSRPAHQQETRP</sequence>
<feature type="transmembrane region" description="Helical" evidence="1">
    <location>
        <begin position="147"/>
        <end position="169"/>
    </location>
</feature>
<dbReference type="InterPro" id="IPR046675">
    <property type="entry name" value="DUF6545"/>
</dbReference>
<name>A0ABV9BTG5_9ACTN</name>
<feature type="transmembrane region" description="Helical" evidence="1">
    <location>
        <begin position="181"/>
        <end position="207"/>
    </location>
</feature>
<feature type="domain" description="DUF6545" evidence="2">
    <location>
        <begin position="254"/>
        <end position="377"/>
    </location>
</feature>
<proteinExistence type="predicted"/>
<protein>
    <submittedName>
        <fullName evidence="3">MAB_1171c family putative transporter</fullName>
    </submittedName>
</protein>
<organism evidence="3 4">
    <name type="scientific">Streptomyces ehimensis</name>
    <dbReference type="NCBI Taxonomy" id="68195"/>
    <lineage>
        <taxon>Bacteria</taxon>
        <taxon>Bacillati</taxon>
        <taxon>Actinomycetota</taxon>
        <taxon>Actinomycetes</taxon>
        <taxon>Kitasatosporales</taxon>
        <taxon>Streptomycetaceae</taxon>
        <taxon>Streptomyces</taxon>
    </lineage>
</organism>
<reference evidence="4" key="1">
    <citation type="journal article" date="2019" name="Int. J. Syst. Evol. Microbiol.">
        <title>The Global Catalogue of Microorganisms (GCM) 10K type strain sequencing project: providing services to taxonomists for standard genome sequencing and annotation.</title>
        <authorList>
            <consortium name="The Broad Institute Genomics Platform"/>
            <consortium name="The Broad Institute Genome Sequencing Center for Infectious Disease"/>
            <person name="Wu L."/>
            <person name="Ma J."/>
        </authorList>
    </citation>
    <scope>NUCLEOTIDE SEQUENCE [LARGE SCALE GENOMIC DNA]</scope>
    <source>
        <strain evidence="4">CECT 8064</strain>
    </source>
</reference>
<dbReference type="NCBIfam" id="NF042915">
    <property type="entry name" value="MAB_1171c_fam"/>
    <property type="match status" value="1"/>
</dbReference>
<dbReference type="Pfam" id="PF20182">
    <property type="entry name" value="DUF6545"/>
    <property type="match status" value="1"/>
</dbReference>
<keyword evidence="4" id="KW-1185">Reference proteome</keyword>
<feature type="transmembrane region" description="Helical" evidence="1">
    <location>
        <begin position="106"/>
        <end position="127"/>
    </location>
</feature>
<dbReference type="Proteomes" id="UP001595990">
    <property type="component" value="Unassembled WGS sequence"/>
</dbReference>
<feature type="transmembrane region" description="Helical" evidence="1">
    <location>
        <begin position="6"/>
        <end position="25"/>
    </location>
</feature>
<feature type="transmembrane region" description="Helical" evidence="1">
    <location>
        <begin position="32"/>
        <end position="55"/>
    </location>
</feature>
<evidence type="ECO:0000259" key="2">
    <source>
        <dbReference type="Pfam" id="PF20182"/>
    </source>
</evidence>
<keyword evidence="1" id="KW-0472">Membrane</keyword>
<gene>
    <name evidence="3" type="ORF">ACFPEN_31035</name>
</gene>
<evidence type="ECO:0000313" key="3">
    <source>
        <dbReference type="EMBL" id="MFC4517334.1"/>
    </source>
</evidence>
<dbReference type="RefSeq" id="WP_417924028.1">
    <property type="nucleotide sequence ID" value="NZ_JBHSFS010000019.1"/>
</dbReference>
<feature type="transmembrane region" description="Helical" evidence="1">
    <location>
        <begin position="67"/>
        <end position="90"/>
    </location>
</feature>
<dbReference type="EMBL" id="JBHSFS010000019">
    <property type="protein sequence ID" value="MFC4517334.1"/>
    <property type="molecule type" value="Genomic_DNA"/>
</dbReference>
<evidence type="ECO:0000313" key="4">
    <source>
        <dbReference type="Proteomes" id="UP001595990"/>
    </source>
</evidence>
<keyword evidence="1" id="KW-1133">Transmembrane helix</keyword>